<proteinExistence type="predicted"/>
<dbReference type="RefSeq" id="WP_189022596.1">
    <property type="nucleotide sequence ID" value="NZ_BMNE01000001.1"/>
</dbReference>
<keyword evidence="2" id="KW-1185">Reference proteome</keyword>
<gene>
    <name evidence="1" type="ORF">GCM10011610_00930</name>
</gene>
<reference evidence="2" key="1">
    <citation type="journal article" date="2019" name="Int. J. Syst. Evol. Microbiol.">
        <title>The Global Catalogue of Microorganisms (GCM) 10K type strain sequencing project: providing services to taxonomists for standard genome sequencing and annotation.</title>
        <authorList>
            <consortium name="The Broad Institute Genomics Platform"/>
            <consortium name="The Broad Institute Genome Sequencing Center for Infectious Disease"/>
            <person name="Wu L."/>
            <person name="Ma J."/>
        </authorList>
    </citation>
    <scope>NUCLEOTIDE SEQUENCE [LARGE SCALE GENOMIC DNA]</scope>
    <source>
        <strain evidence="2">CGMCC 4.7329</strain>
    </source>
</reference>
<dbReference type="EMBL" id="BMNE01000001">
    <property type="protein sequence ID" value="GGN66210.1"/>
    <property type="molecule type" value="Genomic_DNA"/>
</dbReference>
<evidence type="ECO:0000313" key="1">
    <source>
        <dbReference type="EMBL" id="GGN66210.1"/>
    </source>
</evidence>
<comment type="caution">
    <text evidence="1">The sequence shown here is derived from an EMBL/GenBank/DDBJ whole genome shotgun (WGS) entry which is preliminary data.</text>
</comment>
<sequence length="104" mass="12036">MKYDSPEVLEALDLAWDLERGFLGNLRDGRFVPELGDAYLELLRSIEIPEGERLHSDFVRLLWFAPQFSEWQIKRAVDRGADRIEVSKYSDLIWNAVTELLGAP</sequence>
<organism evidence="1 2">
    <name type="scientific">Nocardia rhizosphaerihabitans</name>
    <dbReference type="NCBI Taxonomy" id="1691570"/>
    <lineage>
        <taxon>Bacteria</taxon>
        <taxon>Bacillati</taxon>
        <taxon>Actinomycetota</taxon>
        <taxon>Actinomycetes</taxon>
        <taxon>Mycobacteriales</taxon>
        <taxon>Nocardiaceae</taxon>
        <taxon>Nocardia</taxon>
    </lineage>
</organism>
<accession>A0ABQ2K349</accession>
<protein>
    <submittedName>
        <fullName evidence="1">Uncharacterized protein</fullName>
    </submittedName>
</protein>
<name>A0ABQ2K349_9NOCA</name>
<evidence type="ECO:0000313" key="2">
    <source>
        <dbReference type="Proteomes" id="UP000658127"/>
    </source>
</evidence>
<dbReference type="Proteomes" id="UP000658127">
    <property type="component" value="Unassembled WGS sequence"/>
</dbReference>